<gene>
    <name evidence="1" type="ORF">S12H4_53466</name>
</gene>
<proteinExistence type="predicted"/>
<feature type="non-terminal residue" evidence="1">
    <location>
        <position position="1"/>
    </location>
</feature>
<organism evidence="1">
    <name type="scientific">marine sediment metagenome</name>
    <dbReference type="NCBI Taxonomy" id="412755"/>
    <lineage>
        <taxon>unclassified sequences</taxon>
        <taxon>metagenomes</taxon>
        <taxon>ecological metagenomes</taxon>
    </lineage>
</organism>
<protein>
    <submittedName>
        <fullName evidence="1">Uncharacterized protein</fullName>
    </submittedName>
</protein>
<sequence>PDYPEGFGHAYRCLDYDLENGLVEIELDADEAVHSWLLALVPQLRDIAKTKGWKLDKTELEKTRKARELEGK</sequence>
<comment type="caution">
    <text evidence="1">The sequence shown here is derived from an EMBL/GenBank/DDBJ whole genome shotgun (WGS) entry which is preliminary data.</text>
</comment>
<accession>X1UHU5</accession>
<name>X1UHU5_9ZZZZ</name>
<dbReference type="AlphaFoldDB" id="X1UHU5"/>
<evidence type="ECO:0000313" key="1">
    <source>
        <dbReference type="EMBL" id="GAJ03147.1"/>
    </source>
</evidence>
<reference evidence="1" key="1">
    <citation type="journal article" date="2014" name="Front. Microbiol.">
        <title>High frequency of phylogenetically diverse reductive dehalogenase-homologous genes in deep subseafloor sedimentary metagenomes.</title>
        <authorList>
            <person name="Kawai M."/>
            <person name="Futagami T."/>
            <person name="Toyoda A."/>
            <person name="Takaki Y."/>
            <person name="Nishi S."/>
            <person name="Hori S."/>
            <person name="Arai W."/>
            <person name="Tsubouchi T."/>
            <person name="Morono Y."/>
            <person name="Uchiyama I."/>
            <person name="Ito T."/>
            <person name="Fujiyama A."/>
            <person name="Inagaki F."/>
            <person name="Takami H."/>
        </authorList>
    </citation>
    <scope>NUCLEOTIDE SEQUENCE</scope>
    <source>
        <strain evidence="1">Expedition CK06-06</strain>
    </source>
</reference>
<dbReference type="EMBL" id="BARW01034037">
    <property type="protein sequence ID" value="GAJ03147.1"/>
    <property type="molecule type" value="Genomic_DNA"/>
</dbReference>